<reference evidence="2 3" key="1">
    <citation type="submission" date="2015-01" db="EMBL/GenBank/DDBJ databases">
        <title>The Genome Sequence of Ochroconis gallopava CBS43764.</title>
        <authorList>
            <consortium name="The Broad Institute Genomics Platform"/>
            <person name="Cuomo C."/>
            <person name="de Hoog S."/>
            <person name="Gorbushina A."/>
            <person name="Stielow B."/>
            <person name="Teixiera M."/>
            <person name="Abouelleil A."/>
            <person name="Chapman S.B."/>
            <person name="Priest M."/>
            <person name="Young S.K."/>
            <person name="Wortman J."/>
            <person name="Nusbaum C."/>
            <person name="Birren B."/>
        </authorList>
    </citation>
    <scope>NUCLEOTIDE SEQUENCE [LARGE SCALE GENOMIC DNA]</scope>
    <source>
        <strain evidence="2 3">CBS 43764</strain>
    </source>
</reference>
<name>A0A0D2A3W7_9PEZI</name>
<sequence>MQIPFSSRRVSLLRMISHVAPELLDVSANTRNQRRLHFRAAAGSRCGEDVVSRYVTVQDLIERANLGSPGFSGNMGKKKVNFIFHGTLSRQASRLPFHVGTPRLEQGKNQKTGAYVVWICGARGAIDATAARSARRSVVTNSAEITTLGGQDLGTQIYLAEGVCGNEPEPGHTRRANHLFPERSIRSGA</sequence>
<dbReference type="HOGENOM" id="CLU_1435471_0_0_1"/>
<gene>
    <name evidence="2" type="ORF">PV09_07431</name>
</gene>
<organism evidence="2 3">
    <name type="scientific">Verruconis gallopava</name>
    <dbReference type="NCBI Taxonomy" id="253628"/>
    <lineage>
        <taxon>Eukaryota</taxon>
        <taxon>Fungi</taxon>
        <taxon>Dikarya</taxon>
        <taxon>Ascomycota</taxon>
        <taxon>Pezizomycotina</taxon>
        <taxon>Dothideomycetes</taxon>
        <taxon>Pleosporomycetidae</taxon>
        <taxon>Venturiales</taxon>
        <taxon>Sympoventuriaceae</taxon>
        <taxon>Verruconis</taxon>
    </lineage>
</organism>
<evidence type="ECO:0000313" key="3">
    <source>
        <dbReference type="Proteomes" id="UP000053259"/>
    </source>
</evidence>
<dbReference type="AlphaFoldDB" id="A0A0D2A3W7"/>
<keyword evidence="3" id="KW-1185">Reference proteome</keyword>
<feature type="region of interest" description="Disordered" evidence="1">
    <location>
        <begin position="165"/>
        <end position="189"/>
    </location>
</feature>
<feature type="compositionally biased region" description="Basic and acidic residues" evidence="1">
    <location>
        <begin position="180"/>
        <end position="189"/>
    </location>
</feature>
<dbReference type="Proteomes" id="UP000053259">
    <property type="component" value="Unassembled WGS sequence"/>
</dbReference>
<dbReference type="InParanoid" id="A0A0D2A3W7"/>
<protein>
    <submittedName>
        <fullName evidence="2">Uncharacterized protein</fullName>
    </submittedName>
</protein>
<accession>A0A0D2A3W7</accession>
<dbReference type="RefSeq" id="XP_016211014.1">
    <property type="nucleotide sequence ID" value="XM_016361194.1"/>
</dbReference>
<evidence type="ECO:0000256" key="1">
    <source>
        <dbReference type="SAM" id="MobiDB-lite"/>
    </source>
</evidence>
<dbReference type="VEuPathDB" id="FungiDB:PV09_07431"/>
<evidence type="ECO:0000313" key="2">
    <source>
        <dbReference type="EMBL" id="KIW01145.1"/>
    </source>
</evidence>
<dbReference type="GeneID" id="27315404"/>
<dbReference type="EMBL" id="KN847557">
    <property type="protein sequence ID" value="KIW01145.1"/>
    <property type="molecule type" value="Genomic_DNA"/>
</dbReference>
<proteinExistence type="predicted"/>